<evidence type="ECO:0000313" key="7">
    <source>
        <dbReference type="EMBL" id="QUD86867.1"/>
    </source>
</evidence>
<feature type="domain" description="NAD-glutamate dehydrogenase ACT2" evidence="5">
    <location>
        <begin position="409"/>
        <end position="497"/>
    </location>
</feature>
<evidence type="ECO:0000259" key="5">
    <source>
        <dbReference type="Pfam" id="PF21076"/>
    </source>
</evidence>
<feature type="domain" description="NAD-glutamate dehydrogenase catalytic" evidence="2">
    <location>
        <begin position="737"/>
        <end position="1233"/>
    </location>
</feature>
<evidence type="ECO:0000259" key="3">
    <source>
        <dbReference type="Pfam" id="PF21074"/>
    </source>
</evidence>
<dbReference type="PANTHER" id="PTHR43403">
    <property type="entry name" value="NAD-SPECIFIC GLUTAMATE DEHYDROGENASE"/>
    <property type="match status" value="1"/>
</dbReference>
<dbReference type="InterPro" id="IPR024727">
    <property type="entry name" value="NAD_Glu_DH_N_ACT1"/>
</dbReference>
<dbReference type="Pfam" id="PF21075">
    <property type="entry name" value="GDH_ACT1"/>
    <property type="match status" value="1"/>
</dbReference>
<dbReference type="GO" id="GO:0004352">
    <property type="term" value="F:glutamate dehydrogenase (NAD+) activity"/>
    <property type="evidence" value="ECO:0007669"/>
    <property type="project" value="InterPro"/>
</dbReference>
<dbReference type="InterPro" id="IPR036291">
    <property type="entry name" value="NAD(P)-bd_dom_sf"/>
</dbReference>
<dbReference type="Pfam" id="PF21078">
    <property type="entry name" value="GDH_HM3"/>
    <property type="match status" value="1"/>
</dbReference>
<keyword evidence="8" id="KW-1185">Reference proteome</keyword>
<feature type="domain" description="NAD-glutamate dehydrogenase N-terminal ACT1" evidence="4">
    <location>
        <begin position="40"/>
        <end position="168"/>
    </location>
</feature>
<dbReference type="InterPro" id="IPR049064">
    <property type="entry name" value="NAD_Glu_DH_ACT3"/>
</dbReference>
<evidence type="ECO:0000256" key="1">
    <source>
        <dbReference type="ARBA" id="ARBA00023002"/>
    </source>
</evidence>
<reference evidence="7" key="1">
    <citation type="submission" date="2021-04" db="EMBL/GenBank/DDBJ databases">
        <title>The complete genome sequence of Caulobacter sp. S6.</title>
        <authorList>
            <person name="Tang Y."/>
            <person name="Ouyang W."/>
            <person name="Liu Q."/>
            <person name="Huang B."/>
            <person name="Guo Z."/>
            <person name="Lei P."/>
        </authorList>
    </citation>
    <scope>NUCLEOTIDE SEQUENCE</scope>
    <source>
        <strain evidence="7">S6</strain>
    </source>
</reference>
<keyword evidence="1" id="KW-0560">Oxidoreductase</keyword>
<dbReference type="SUPFAM" id="SSF51735">
    <property type="entry name" value="NAD(P)-binding Rossmann-fold domains"/>
    <property type="match status" value="1"/>
</dbReference>
<dbReference type="InterPro" id="IPR028971">
    <property type="entry name" value="NAD-GDH_cat"/>
</dbReference>
<feature type="domain" description="NAD-glutamate dehydrogenase ACT3" evidence="6">
    <location>
        <begin position="555"/>
        <end position="635"/>
    </location>
</feature>
<dbReference type="Pfam" id="PF21073">
    <property type="entry name" value="GDH_HM1"/>
    <property type="match status" value="1"/>
</dbReference>
<dbReference type="GO" id="GO:0006538">
    <property type="term" value="P:L-glutamate catabolic process"/>
    <property type="evidence" value="ECO:0007669"/>
    <property type="project" value="InterPro"/>
</dbReference>
<gene>
    <name evidence="7" type="ORF">KCG34_17560</name>
</gene>
<dbReference type="Gene3D" id="3.40.50.720">
    <property type="entry name" value="NAD(P)-binding Rossmann-like Domain"/>
    <property type="match status" value="1"/>
</dbReference>
<evidence type="ECO:0000259" key="6">
    <source>
        <dbReference type="Pfam" id="PF21077"/>
    </source>
</evidence>
<accession>A0A975ITH3</accession>
<dbReference type="EMBL" id="CP073078">
    <property type="protein sequence ID" value="QUD86867.1"/>
    <property type="molecule type" value="Genomic_DNA"/>
</dbReference>
<dbReference type="Pfam" id="PF21076">
    <property type="entry name" value="GDH_ACT2"/>
    <property type="match status" value="1"/>
</dbReference>
<dbReference type="RefSeq" id="WP_211936919.1">
    <property type="nucleotide sequence ID" value="NZ_CP073078.1"/>
</dbReference>
<dbReference type="InterPro" id="IPR048381">
    <property type="entry name" value="GDH_C"/>
</dbReference>
<dbReference type="PANTHER" id="PTHR43403:SF1">
    <property type="entry name" value="NAD-SPECIFIC GLUTAMATE DEHYDROGENASE"/>
    <property type="match status" value="1"/>
</dbReference>
<evidence type="ECO:0000313" key="8">
    <source>
        <dbReference type="Proteomes" id="UP000676409"/>
    </source>
</evidence>
<feature type="domain" description="NAD-specific glutamate dehydrogenase C-terminal" evidence="3">
    <location>
        <begin position="1278"/>
        <end position="1634"/>
    </location>
</feature>
<dbReference type="InterPro" id="IPR049056">
    <property type="entry name" value="NAD_Glu_DH_HM3"/>
</dbReference>
<sequence>MTLTLPPTSDSTVREEPPLEAAFRAALGGGALNPAQAAFMDQAEDDYDPNELPGVGLDDLAVGFGDFWAWAAQRESLDPAIRIVPATGSDGRDLGLVRLEILQDDRPFLVDSVMGEIAENGLHVRAMFHAVVPVARDADHRRLDQGETHLESMIQVIFDPLASDVSAKLLAGIEITLLDVRRAVGDHAAMRARMDSAIAELDAQAAHFEPSALQEYEAFLEWLKADHFIFLGARTYDYPRNPDGSYAAEEPLDQPEDSLGVLRDLRRGVLRRDNEPAILSRELQEHLKHDAPVTVARSNLHSRVHRRTTMDYVGVRRYGPDGSAIGEIRFVGLFTSEAYDAPAVETPLIRRKIAYVLKQAGAAPKSHSDRRLRNVLENYPRDELLQASEDELLQTALKIVHLNDRPRVRLFARLDPFDRFVSVLLFLPRDAYQSELADKAGALLTEAFHGVLQATYPTFSDAPLARVQYIISVEPGRHPTPDLEALEAAITEASRSWASRLEAALREDPRTRDSAAAVAQAYQNGFPAGYRDLYPVEEAINDIEVIDSLAEGEPVRVRAYRRATDSVLSFRFKLYRPGGAAPLADVLPILERMGLKAMVEEGFPIRRAGADGETRVVWTHEFQLDDERGESLVFDDIKAAFEAAFVAVWTGRTENDGFNRLVLELGVSWREAALVRALARYRQQSGLDPSEAVQALALTDNPNVTRLILDLFRTQFDPAIQASADVRVTMAGEVMEEIQAALQSVESLDADRVLRRLAALTRALTRTNYYQTGPDGEPKPYISFKIASRQLDDLPQPKPYREIFVWAPHVEGVHLRFGPVARGGLRWSDRRDDFRTEVLGLVKAQQVKNAVIVPVGSKGGFYPKQSPRGGSAEAVRAEAVRAYKTFLSGLLDVTDNLSADGQVIRPPAVVALDGDDPYLVVAADKGTATFSDIANGVAEDYGFWLGDAFASGGSVGYDHKAMGITARGAWEAVKRHFREMGKDIQKEPFTVAGVGDMSGDVFGNGMLLSEKIRLVAAFDHRDIFIDPNPDPAVSFAERKRLFDLPRSSWASYDASLISPGGGVFSRSLKSIELTDEIKALLDLKADAVTPTELMNAILKARVELLYLGGVGTYVKAPFESHLDVGDKANDALRVDATQLRCKVIGEGANLGVTQSGRIVFARAGGRIDTDAIDNSAGVDTSDHEVNIKILTGLAEGAGRLDRPSRNALLASMTDEVGTKVLRHNYDQTLALSLLQVTAAEDLESQNAYMAQLEAKGALDRALERLPDSHTVADLAQAGQGLSRPELSVLLAYAKLDLVDQIIASQGPDDPYFVATLQNYFPKALGPFADEMKRHRLRREIIATVVGNDMVNICGPTFPSRLREAVKGDARTLVVGYAASKEILRFDEAWEAVAALDGKAPAAAQHQMFKQLASVLRAQTFSLAQRSGGRGLVGQDAAIKVSDVTVKRLMDFYRPRADELRHDLVGVLSSFEQRNLAKRVRALVKDGAPEDVARQVAMLRSLTVICDLADLARAADWPVVAVARIYHQAGASFGFERVRQAAASLPGRDSFERRAVRRLGEDLMAEQAALTRVIMAFSAGSQAGEDAARARSTVASWSSLNAQAAQAARDILKDVEEAPGGWSFAKLTIASSALRELTVGVK</sequence>
<dbReference type="KEGG" id="caul:KCG34_17560"/>
<dbReference type="Pfam" id="PF21079">
    <property type="entry name" value="GDH_HM2"/>
    <property type="match status" value="1"/>
</dbReference>
<organism evidence="7 8">
    <name type="scientific">Phenylobacterium montanum</name>
    <dbReference type="NCBI Taxonomy" id="2823693"/>
    <lineage>
        <taxon>Bacteria</taxon>
        <taxon>Pseudomonadati</taxon>
        <taxon>Pseudomonadota</taxon>
        <taxon>Alphaproteobacteria</taxon>
        <taxon>Caulobacterales</taxon>
        <taxon>Caulobacteraceae</taxon>
        <taxon>Phenylobacterium</taxon>
    </lineage>
</organism>
<protein>
    <submittedName>
        <fullName evidence="7">NAD-glutamate dehydrogenase</fullName>
    </submittedName>
</protein>
<dbReference type="InterPro" id="IPR046346">
    <property type="entry name" value="Aminoacid_DH-like_N_sf"/>
</dbReference>
<dbReference type="GO" id="GO:0004069">
    <property type="term" value="F:L-aspartate:2-oxoglutarate aminotransferase activity"/>
    <property type="evidence" value="ECO:0007669"/>
    <property type="project" value="InterPro"/>
</dbReference>
<dbReference type="Pfam" id="PF05088">
    <property type="entry name" value="Bac_GDH_CD"/>
    <property type="match status" value="1"/>
</dbReference>
<dbReference type="InterPro" id="IPR049059">
    <property type="entry name" value="NAD_Glu_DH_HM1"/>
</dbReference>
<evidence type="ECO:0000259" key="2">
    <source>
        <dbReference type="Pfam" id="PF05088"/>
    </source>
</evidence>
<evidence type="ECO:0000259" key="4">
    <source>
        <dbReference type="Pfam" id="PF21075"/>
    </source>
</evidence>
<dbReference type="PIRSF" id="PIRSF036761">
    <property type="entry name" value="GDH_Mll4104"/>
    <property type="match status" value="1"/>
</dbReference>
<proteinExistence type="predicted"/>
<dbReference type="Pfam" id="PF21077">
    <property type="entry name" value="GDH_ACT3"/>
    <property type="match status" value="1"/>
</dbReference>
<dbReference type="Proteomes" id="UP000676409">
    <property type="component" value="Chromosome"/>
</dbReference>
<dbReference type="SUPFAM" id="SSF53223">
    <property type="entry name" value="Aminoacid dehydrogenase-like, N-terminal domain"/>
    <property type="match status" value="1"/>
</dbReference>
<name>A0A975ITH3_9CAUL</name>
<dbReference type="InterPro" id="IPR007780">
    <property type="entry name" value="NAD_Glu_DH_bac"/>
</dbReference>
<dbReference type="InterPro" id="IPR049058">
    <property type="entry name" value="NAD_Glu_DH_HM2"/>
</dbReference>
<dbReference type="Pfam" id="PF21074">
    <property type="entry name" value="GDH_C"/>
    <property type="match status" value="1"/>
</dbReference>
<dbReference type="InterPro" id="IPR049062">
    <property type="entry name" value="NAD_Glu_DH_ACT2"/>
</dbReference>